<dbReference type="InterPro" id="IPR047122">
    <property type="entry name" value="Trans-enoyl_RdTase-like"/>
</dbReference>
<accession>A0A165ETU2</accession>
<dbReference type="GO" id="GO:0016651">
    <property type="term" value="F:oxidoreductase activity, acting on NAD(P)H"/>
    <property type="evidence" value="ECO:0007669"/>
    <property type="project" value="InterPro"/>
</dbReference>
<dbReference type="Gene3D" id="3.90.180.10">
    <property type="entry name" value="Medium-chain alcohol dehydrogenases, catalytic domain"/>
    <property type="match status" value="1"/>
</dbReference>
<dbReference type="Proteomes" id="UP000077266">
    <property type="component" value="Unassembled WGS sequence"/>
</dbReference>
<dbReference type="OrthoDB" id="9992527at2759"/>
<dbReference type="Gene3D" id="3.40.50.720">
    <property type="entry name" value="NAD(P)-binding Rossmann-like Domain"/>
    <property type="match status" value="1"/>
</dbReference>
<dbReference type="Pfam" id="PF08240">
    <property type="entry name" value="ADH_N"/>
    <property type="match status" value="1"/>
</dbReference>
<dbReference type="InParanoid" id="A0A165ETU2"/>
<dbReference type="PANTHER" id="PTHR45348:SF3">
    <property type="entry name" value="ENOYL REDUCTASE (ER) DOMAIN-CONTAINING PROTEIN"/>
    <property type="match status" value="1"/>
</dbReference>
<dbReference type="PANTHER" id="PTHR45348">
    <property type="entry name" value="HYPOTHETICAL OXIDOREDUCTASE (EUROFUNG)"/>
    <property type="match status" value="1"/>
</dbReference>
<reference evidence="2 3" key="1">
    <citation type="journal article" date="2016" name="Mol. Biol. Evol.">
        <title>Comparative Genomics of Early-Diverging Mushroom-Forming Fungi Provides Insights into the Origins of Lignocellulose Decay Capabilities.</title>
        <authorList>
            <person name="Nagy L.G."/>
            <person name="Riley R."/>
            <person name="Tritt A."/>
            <person name="Adam C."/>
            <person name="Daum C."/>
            <person name="Floudas D."/>
            <person name="Sun H."/>
            <person name="Yadav J.S."/>
            <person name="Pangilinan J."/>
            <person name="Larsson K.H."/>
            <person name="Matsuura K."/>
            <person name="Barry K."/>
            <person name="Labutti K."/>
            <person name="Kuo R."/>
            <person name="Ohm R.A."/>
            <person name="Bhattacharya S.S."/>
            <person name="Shirouzu T."/>
            <person name="Yoshinaga Y."/>
            <person name="Martin F.M."/>
            <person name="Grigoriev I.V."/>
            <person name="Hibbett D.S."/>
        </authorList>
    </citation>
    <scope>NUCLEOTIDE SEQUENCE [LARGE SCALE GENOMIC DNA]</scope>
    <source>
        <strain evidence="2 3">HHB12029</strain>
    </source>
</reference>
<dbReference type="InterPro" id="IPR013149">
    <property type="entry name" value="ADH-like_C"/>
</dbReference>
<proteinExistence type="predicted"/>
<dbReference type="SUPFAM" id="SSF50129">
    <property type="entry name" value="GroES-like"/>
    <property type="match status" value="1"/>
</dbReference>
<gene>
    <name evidence="2" type="ORF">EXIGLDRAFT_651931</name>
</gene>
<dbReference type="InterPro" id="IPR011032">
    <property type="entry name" value="GroES-like_sf"/>
</dbReference>
<dbReference type="EMBL" id="KV426118">
    <property type="protein sequence ID" value="KZV87667.1"/>
    <property type="molecule type" value="Genomic_DNA"/>
</dbReference>
<dbReference type="InterPro" id="IPR013154">
    <property type="entry name" value="ADH-like_N"/>
</dbReference>
<dbReference type="CDD" id="cd08249">
    <property type="entry name" value="enoyl_reductase_like"/>
    <property type="match status" value="1"/>
</dbReference>
<dbReference type="InterPro" id="IPR036291">
    <property type="entry name" value="NAD(P)-bd_dom_sf"/>
</dbReference>
<dbReference type="Pfam" id="PF00107">
    <property type="entry name" value="ADH_zinc_N"/>
    <property type="match status" value="1"/>
</dbReference>
<dbReference type="InterPro" id="IPR020843">
    <property type="entry name" value="ER"/>
</dbReference>
<dbReference type="STRING" id="1314781.A0A165ETU2"/>
<protein>
    <submittedName>
        <fullName evidence="2">GroES-like protein</fullName>
    </submittedName>
</protein>
<feature type="domain" description="Enoyl reductase (ER)" evidence="1">
    <location>
        <begin position="10"/>
        <end position="370"/>
    </location>
</feature>
<evidence type="ECO:0000313" key="3">
    <source>
        <dbReference type="Proteomes" id="UP000077266"/>
    </source>
</evidence>
<dbReference type="AlphaFoldDB" id="A0A165ETU2"/>
<sequence>MSTHIALLAQTPGGLAETTVPTPTPKDGEVLVRVEYTTFVPLDVEIGERPSPQLRDAMYPFVPGFNLAGHVVRVGPGVTAAEFVIGDRVAGFAIPTYGSGAKGAQEFAVLPKVALTKIPNTLSLDDAVTIPDHFATAWWTFLNHLELPLHVPSESASASVSFVDSSFLIYGAGSTTGQFMLQVLAIFGCRRVIAVASRSNHALLLSLGATNVVDYHDADWTQQVLSASGGQAVDYVVDIIATDKSLTGVATTTDSHSKVAILLPIKFGQDSIVSQPGEPDARFLWELSNDENPFPKEIKLGYVRTFLYDQSEYLKENLLTKILPSLLESGSIKPVPKRVISEPSGSFTARVNAALDLLRSNAVSGYKLVVKV</sequence>
<organism evidence="2 3">
    <name type="scientific">Exidia glandulosa HHB12029</name>
    <dbReference type="NCBI Taxonomy" id="1314781"/>
    <lineage>
        <taxon>Eukaryota</taxon>
        <taxon>Fungi</taxon>
        <taxon>Dikarya</taxon>
        <taxon>Basidiomycota</taxon>
        <taxon>Agaricomycotina</taxon>
        <taxon>Agaricomycetes</taxon>
        <taxon>Auriculariales</taxon>
        <taxon>Exidiaceae</taxon>
        <taxon>Exidia</taxon>
    </lineage>
</organism>
<dbReference type="SUPFAM" id="SSF51735">
    <property type="entry name" value="NAD(P)-binding Rossmann-fold domains"/>
    <property type="match status" value="1"/>
</dbReference>
<evidence type="ECO:0000259" key="1">
    <source>
        <dbReference type="SMART" id="SM00829"/>
    </source>
</evidence>
<name>A0A165ETU2_EXIGL</name>
<dbReference type="SMART" id="SM00829">
    <property type="entry name" value="PKS_ER"/>
    <property type="match status" value="1"/>
</dbReference>
<keyword evidence="3" id="KW-1185">Reference proteome</keyword>
<evidence type="ECO:0000313" key="2">
    <source>
        <dbReference type="EMBL" id="KZV87667.1"/>
    </source>
</evidence>